<dbReference type="RefSeq" id="WP_285932763.1">
    <property type="nucleotide sequence ID" value="NZ_JASTZU010000041.1"/>
</dbReference>
<keyword evidence="1" id="KW-0812">Transmembrane</keyword>
<dbReference type="PANTHER" id="PTHR21180:SF32">
    <property type="entry name" value="ENDONUCLEASE_EXONUCLEASE_PHOSPHATASE FAMILY DOMAIN-CONTAINING PROTEIN 1"/>
    <property type="match status" value="1"/>
</dbReference>
<feature type="transmembrane region" description="Helical" evidence="1">
    <location>
        <begin position="7"/>
        <end position="26"/>
    </location>
</feature>
<evidence type="ECO:0000259" key="2">
    <source>
        <dbReference type="SMART" id="SM00278"/>
    </source>
</evidence>
<dbReference type="Pfam" id="PF12836">
    <property type="entry name" value="HHH_3"/>
    <property type="match status" value="1"/>
</dbReference>
<keyword evidence="4" id="KW-1185">Reference proteome</keyword>
<name>A0ABT7L8D4_9BACI</name>
<dbReference type="InterPro" id="IPR010994">
    <property type="entry name" value="RuvA_2-like"/>
</dbReference>
<dbReference type="NCBIfam" id="TIGR00426">
    <property type="entry name" value="competence protein ComEA helix-hairpin-helix repeat region"/>
    <property type="match status" value="1"/>
</dbReference>
<keyword evidence="1" id="KW-0472">Membrane</keyword>
<dbReference type="InterPro" id="IPR003583">
    <property type="entry name" value="Hlx-hairpin-Hlx_DNA-bd_motif"/>
</dbReference>
<dbReference type="InterPro" id="IPR004509">
    <property type="entry name" value="Competence_ComEA_HhH"/>
</dbReference>
<dbReference type="Proteomes" id="UP001235343">
    <property type="component" value="Unassembled WGS sequence"/>
</dbReference>
<dbReference type="Gene3D" id="1.10.150.280">
    <property type="entry name" value="AF1531-like domain"/>
    <property type="match status" value="1"/>
</dbReference>
<feature type="domain" description="Helix-hairpin-helix DNA-binding motif class 1" evidence="2">
    <location>
        <begin position="149"/>
        <end position="168"/>
    </location>
</feature>
<dbReference type="EMBL" id="JASTZU010000041">
    <property type="protein sequence ID" value="MDL4841477.1"/>
    <property type="molecule type" value="Genomic_DNA"/>
</dbReference>
<comment type="caution">
    <text evidence="3">The sequence shown here is derived from an EMBL/GenBank/DDBJ whole genome shotgun (WGS) entry which is preliminary data.</text>
</comment>
<sequence>MRWLKNNWLIVIVIGSLGLFIFINQVTSNVSDKKDEELFELFLNENEIEADMAEGDATLDTIELEQYVDVKGEVNDPGVYQITGDERVQDVITQAGGLTEEADIQTVNLAQKVFDEMIIYVRKIGDQKPVTLVETVTNQKIKINSATKEEILVLPGIGEVKAEAIISYREENGPFKTVEELSNVIGIGEKTVEKLKEDIQIP</sequence>
<evidence type="ECO:0000256" key="1">
    <source>
        <dbReference type="SAM" id="Phobius"/>
    </source>
</evidence>
<proteinExistence type="predicted"/>
<evidence type="ECO:0000313" key="3">
    <source>
        <dbReference type="EMBL" id="MDL4841477.1"/>
    </source>
</evidence>
<organism evidence="3 4">
    <name type="scientific">Aquibacillus rhizosphaerae</name>
    <dbReference type="NCBI Taxonomy" id="3051431"/>
    <lineage>
        <taxon>Bacteria</taxon>
        <taxon>Bacillati</taxon>
        <taxon>Bacillota</taxon>
        <taxon>Bacilli</taxon>
        <taxon>Bacillales</taxon>
        <taxon>Bacillaceae</taxon>
        <taxon>Aquibacillus</taxon>
    </lineage>
</organism>
<reference evidence="3 4" key="1">
    <citation type="submission" date="2023-06" db="EMBL/GenBank/DDBJ databases">
        <title>Aquibacillus rhizosphaerae LR5S19.</title>
        <authorList>
            <person name="Sun J.-Q."/>
        </authorList>
    </citation>
    <scope>NUCLEOTIDE SEQUENCE [LARGE SCALE GENOMIC DNA]</scope>
    <source>
        <strain evidence="3 4">LR5S19</strain>
    </source>
</reference>
<accession>A0ABT7L8D4</accession>
<dbReference type="InterPro" id="IPR019554">
    <property type="entry name" value="Soluble_ligand-bd"/>
</dbReference>
<feature type="domain" description="Helix-hairpin-helix DNA-binding motif class 1" evidence="2">
    <location>
        <begin position="179"/>
        <end position="198"/>
    </location>
</feature>
<keyword evidence="1" id="KW-1133">Transmembrane helix</keyword>
<gene>
    <name evidence="3" type="ORF">QQS35_13600</name>
</gene>
<protein>
    <submittedName>
        <fullName evidence="3">Helix-hairpin-helix domain-containing protein</fullName>
    </submittedName>
</protein>
<dbReference type="InterPro" id="IPR051675">
    <property type="entry name" value="Endo/Exo/Phosphatase_dom_1"/>
</dbReference>
<dbReference type="SUPFAM" id="SSF47781">
    <property type="entry name" value="RuvA domain 2-like"/>
    <property type="match status" value="1"/>
</dbReference>
<dbReference type="PANTHER" id="PTHR21180">
    <property type="entry name" value="ENDONUCLEASE/EXONUCLEASE/PHOSPHATASE FAMILY DOMAIN-CONTAINING PROTEIN 1"/>
    <property type="match status" value="1"/>
</dbReference>
<dbReference type="SMART" id="SM00278">
    <property type="entry name" value="HhH1"/>
    <property type="match status" value="2"/>
</dbReference>
<evidence type="ECO:0000313" key="4">
    <source>
        <dbReference type="Proteomes" id="UP001235343"/>
    </source>
</evidence>
<dbReference type="Pfam" id="PF10531">
    <property type="entry name" value="SLBB"/>
    <property type="match status" value="1"/>
</dbReference>